<accession>A0A7W8XL02</accession>
<dbReference type="AlphaFoldDB" id="A0A7W8XL02"/>
<dbReference type="Gene3D" id="2.30.110.10">
    <property type="entry name" value="Electron Transport, Fmn-binding Protein, Chain A"/>
    <property type="match status" value="1"/>
</dbReference>
<reference evidence="1 2" key="1">
    <citation type="submission" date="2020-08" db="EMBL/GenBank/DDBJ databases">
        <title>Genomic Encyclopedia of Type Strains, Phase IV (KMG-V): Genome sequencing to study the core and pangenomes of soil and plant-associated prokaryotes.</title>
        <authorList>
            <person name="Whitman W."/>
        </authorList>
    </citation>
    <scope>NUCLEOTIDE SEQUENCE [LARGE SCALE GENOMIC DNA]</scope>
    <source>
        <strain evidence="1 2">SEMIA 4034</strain>
    </source>
</reference>
<evidence type="ECO:0000313" key="2">
    <source>
        <dbReference type="Proteomes" id="UP000528824"/>
    </source>
</evidence>
<dbReference type="SUPFAM" id="SSF50475">
    <property type="entry name" value="FMN-binding split barrel"/>
    <property type="match status" value="1"/>
</dbReference>
<dbReference type="EMBL" id="JACHBC010000033">
    <property type="protein sequence ID" value="MBB5564817.1"/>
    <property type="molecule type" value="Genomic_DNA"/>
</dbReference>
<gene>
    <name evidence="1" type="ORF">GGI59_006528</name>
</gene>
<keyword evidence="2" id="KW-1185">Reference proteome</keyword>
<organism evidence="1 2">
    <name type="scientific">Rhizobium lentis</name>
    <dbReference type="NCBI Taxonomy" id="1138194"/>
    <lineage>
        <taxon>Bacteria</taxon>
        <taxon>Pseudomonadati</taxon>
        <taxon>Pseudomonadota</taxon>
        <taxon>Alphaproteobacteria</taxon>
        <taxon>Hyphomicrobiales</taxon>
        <taxon>Rhizobiaceae</taxon>
        <taxon>Rhizobium/Agrobacterium group</taxon>
        <taxon>Rhizobium</taxon>
    </lineage>
</organism>
<name>A0A7W8XL02_9HYPH</name>
<sequence length="150" mass="17283">MELREMSDDACIAFLASHTFGHLASMGEQYPYVVPVHYAYDSRKVFLFSMPGQKVDQLRIIPFACLQVEEMEKDKMWKSVLVQGRFDELPDIPARRNERLHAWSLLEKRPFWWEPGSFELSAGEDGDSGSPIFFSLSIDVISGRQVEHRA</sequence>
<dbReference type="InterPro" id="IPR012349">
    <property type="entry name" value="Split_barrel_FMN-bd"/>
</dbReference>
<dbReference type="InterPro" id="IPR024747">
    <property type="entry name" value="Pyridox_Oxase-rel"/>
</dbReference>
<dbReference type="Pfam" id="PF12900">
    <property type="entry name" value="Pyridox_ox_2"/>
    <property type="match status" value="1"/>
</dbReference>
<dbReference type="RefSeq" id="WP_183920431.1">
    <property type="nucleotide sequence ID" value="NZ_JACHBB010000033.1"/>
</dbReference>
<proteinExistence type="predicted"/>
<protein>
    <recommendedName>
        <fullName evidence="3">Flavin-nucleotide-binding protein</fullName>
    </recommendedName>
</protein>
<evidence type="ECO:0008006" key="3">
    <source>
        <dbReference type="Google" id="ProtNLM"/>
    </source>
</evidence>
<comment type="caution">
    <text evidence="1">The sequence shown here is derived from an EMBL/GenBank/DDBJ whole genome shotgun (WGS) entry which is preliminary data.</text>
</comment>
<evidence type="ECO:0000313" key="1">
    <source>
        <dbReference type="EMBL" id="MBB5564817.1"/>
    </source>
</evidence>
<dbReference type="Proteomes" id="UP000528824">
    <property type="component" value="Unassembled WGS sequence"/>
</dbReference>